<feature type="region of interest" description="Disordered" evidence="1">
    <location>
        <begin position="690"/>
        <end position="711"/>
    </location>
</feature>
<reference evidence="2 3" key="1">
    <citation type="submission" date="2024-07" db="EMBL/GenBank/DDBJ databases">
        <title>Chromosome-level genome assembly of the water stick insect Ranatra chinensis (Heteroptera: Nepidae).</title>
        <authorList>
            <person name="Liu X."/>
        </authorList>
    </citation>
    <scope>NUCLEOTIDE SEQUENCE [LARGE SCALE GENOMIC DNA]</scope>
    <source>
        <strain evidence="2">Cailab_2021Rc</strain>
        <tissue evidence="2">Muscle</tissue>
    </source>
</reference>
<evidence type="ECO:0000256" key="1">
    <source>
        <dbReference type="SAM" id="MobiDB-lite"/>
    </source>
</evidence>
<dbReference type="EMBL" id="JBFDAA010000004">
    <property type="protein sequence ID" value="KAL1138062.1"/>
    <property type="molecule type" value="Genomic_DNA"/>
</dbReference>
<feature type="region of interest" description="Disordered" evidence="1">
    <location>
        <begin position="2613"/>
        <end position="2647"/>
    </location>
</feature>
<evidence type="ECO:0000313" key="2">
    <source>
        <dbReference type="EMBL" id="KAL1138062.1"/>
    </source>
</evidence>
<feature type="region of interest" description="Disordered" evidence="1">
    <location>
        <begin position="1732"/>
        <end position="1751"/>
    </location>
</feature>
<keyword evidence="3" id="KW-1185">Reference proteome</keyword>
<evidence type="ECO:0000313" key="3">
    <source>
        <dbReference type="Proteomes" id="UP001558652"/>
    </source>
</evidence>
<gene>
    <name evidence="2" type="ORF">AAG570_009757</name>
</gene>
<feature type="region of interest" description="Disordered" evidence="1">
    <location>
        <begin position="3535"/>
        <end position="3555"/>
    </location>
</feature>
<feature type="compositionally biased region" description="Basic and acidic residues" evidence="1">
    <location>
        <begin position="690"/>
        <end position="701"/>
    </location>
</feature>
<feature type="compositionally biased region" description="Polar residues" evidence="1">
    <location>
        <begin position="1041"/>
        <end position="1058"/>
    </location>
</feature>
<feature type="compositionally biased region" description="Acidic residues" evidence="1">
    <location>
        <begin position="3537"/>
        <end position="3548"/>
    </location>
</feature>
<proteinExistence type="predicted"/>
<feature type="region of interest" description="Disordered" evidence="1">
    <location>
        <begin position="2963"/>
        <end position="2987"/>
    </location>
</feature>
<feature type="region of interest" description="Disordered" evidence="1">
    <location>
        <begin position="1"/>
        <end position="23"/>
    </location>
</feature>
<feature type="compositionally biased region" description="Acidic residues" evidence="1">
    <location>
        <begin position="13"/>
        <end position="23"/>
    </location>
</feature>
<feature type="compositionally biased region" description="Basic and acidic residues" evidence="1">
    <location>
        <begin position="38"/>
        <end position="60"/>
    </location>
</feature>
<feature type="region of interest" description="Disordered" evidence="1">
    <location>
        <begin position="1037"/>
        <end position="1058"/>
    </location>
</feature>
<feature type="region of interest" description="Disordered" evidence="1">
    <location>
        <begin position="106"/>
        <end position="127"/>
    </location>
</feature>
<dbReference type="Proteomes" id="UP001558652">
    <property type="component" value="Unassembled WGS sequence"/>
</dbReference>
<accession>A0ABD0YQ49</accession>
<protein>
    <submittedName>
        <fullName evidence="2">Uncharacterized protein</fullName>
    </submittedName>
</protein>
<feature type="region of interest" description="Disordered" evidence="1">
    <location>
        <begin position="1506"/>
        <end position="1528"/>
    </location>
</feature>
<name>A0ABD0YQ49_9HEMI</name>
<feature type="compositionally biased region" description="Polar residues" evidence="1">
    <location>
        <begin position="922"/>
        <end position="932"/>
    </location>
</feature>
<organism evidence="2 3">
    <name type="scientific">Ranatra chinensis</name>
    <dbReference type="NCBI Taxonomy" id="642074"/>
    <lineage>
        <taxon>Eukaryota</taxon>
        <taxon>Metazoa</taxon>
        <taxon>Ecdysozoa</taxon>
        <taxon>Arthropoda</taxon>
        <taxon>Hexapoda</taxon>
        <taxon>Insecta</taxon>
        <taxon>Pterygota</taxon>
        <taxon>Neoptera</taxon>
        <taxon>Paraneoptera</taxon>
        <taxon>Hemiptera</taxon>
        <taxon>Heteroptera</taxon>
        <taxon>Panheteroptera</taxon>
        <taxon>Nepomorpha</taxon>
        <taxon>Nepidae</taxon>
        <taxon>Ranatrinae</taxon>
        <taxon>Ranatra</taxon>
    </lineage>
</organism>
<feature type="compositionally biased region" description="Low complexity" evidence="1">
    <location>
        <begin position="614"/>
        <end position="623"/>
    </location>
</feature>
<feature type="region of interest" description="Disordered" evidence="1">
    <location>
        <begin position="614"/>
        <end position="642"/>
    </location>
</feature>
<feature type="compositionally biased region" description="Polar residues" evidence="1">
    <location>
        <begin position="624"/>
        <end position="633"/>
    </location>
</feature>
<feature type="compositionally biased region" description="Polar residues" evidence="1">
    <location>
        <begin position="1506"/>
        <end position="1523"/>
    </location>
</feature>
<feature type="compositionally biased region" description="Low complexity" evidence="1">
    <location>
        <begin position="2628"/>
        <end position="2642"/>
    </location>
</feature>
<feature type="region of interest" description="Disordered" evidence="1">
    <location>
        <begin position="217"/>
        <end position="237"/>
    </location>
</feature>
<comment type="caution">
    <text evidence="2">The sequence shown here is derived from an EMBL/GenBank/DDBJ whole genome shotgun (WGS) entry which is preliminary data.</text>
</comment>
<sequence length="3674" mass="409315">MNPSYNCDSKKEEEEEEDDEEDDYDIYSYYWNNIDPQTTRKSEKVSSHADIVDNSRRVEDSQILPRGIPTNLSSQLECNKISDSDSGDEENGNSLDEKINQILKQSSVSQNSSSGKETADKSPLVNISSPNCDFEEIIIEDSQGTIIDSEGPSTEPSSKQDSSDECLFFFEDELSSSPLKNVEQVQLISPSTTIVNYLRDIMTGQLILNSSKIHAESTNREISLPDTTKTSDDSEYNGCDNSKAIELVKSNEPSISKESSTWLTKKSICDIQINNLKVNSSGCEANTNGAGKEITELPVILAVPMESNTTEAKLGEKEDDAIVEAHGHGTRYQNIYEFVQSTCFSCSDDLTCSLKDHSLKCTGIIGNSPPYVKKSDFLTIEVGSSSPASENFNKDSKMETVVVQGAEEGLLTLGAKTGVTVDVMMEAMEGTIKQADSLSPILINVGPFGEVGPQVDVIEKVPYCGRSMPSLGSLFSQEVDVTSDIEPDCVAQSVEVVTELADHDSPVTPCTTLVCSPDSSVSSTVKTDPKSQITDGISSVEIISSTSFKPCSNEILPDYSSMVVSHEEIISDDISYDKPYVNGDTVAPSNQQNDGVLSKSSIFDCPKIVSEKSNSSNIVDSSSATLNKSNGTGKNHEKCDSYISDEPADSSGIFKEMIEVTEVEPSCVDDACDIEEIVLEKFREHLGSEIDGSSEHSEIKSNEYPTKNSTNDVTYECDSSATNFLISQKFVSSSDPTPVRKVEEEKLPIICTAVETSHCTNSDLKKECSISGEFLKKIIAVNDASSDLAHASNAISSHCINLNNDVEIHLPEQSKVSQKKSKNKDSLMLDNDNQLKITVLPPTDGGETKSSLNSIIQYRPKCKPPLDVEETCNLKNSNQPKAVKNCLLPDIKEKSNLKNTQFKSQKKLLLARGRTVKKSESSNKTYPTATNQVQNSSGLINNVQFKAPNILPEVEESKKANLICIGLSSTTKEIPPIKTEETLNLINIVKPTTLNDHPSIKDKEKLSIDSTQFNAPIEPPLKDLEKSDVNPQLKIPEECPTTESKGNSHISPNTSLETRRSTINNVWSGDSPQAKNCIPSVHLAVSNNKVTQTLVKHNLPCPIDIINLCDDDDDGNTETVSKELSTKPTAIKIPQDLKTLNKHSRNEGATSSKTVFDFNSGPITKFKDIAKKGCESEPSLKRNRRSIKMPQKICVEKICESDDFVLTKEGTKGKLNDLPNKDANNRYPHIQIGKSNETIMLPITGSTPKIPSIVSTMTQNESRSGKKNKETGKIISVIDEANSNKASDFIRCALNVNSKEHANLPDNILSRKFKNIVKHKSILNEMLAGIEDTSSDILSKDVLKRHTRNSNNVDEQIKERSVKVDYECNSNNLYKTDKTKKGSCKIVKPVIRSDVYSEAVEKELSPKIDAIKDKSSVVNSKNVTRYETSNKCLKSKRKGISNKKIDAGCVAPFLAPSNVDGVNNIMQSEKNCRSRTKITVFNNCNVNASVSLINKNDIDKVKTMNKRPNITNNKSTSLISNGSHNEEYQEGVNTNKKSFKDETNNCDKEQKLFRDMNEITVVESTIQRFAQNPDEKVKEFNEKEFGKKNESNNITRSYEKCLKKSVKGVSNADQSLVKETVEINKSMLKGNSNIKVNEKTLSGGKQDCSAKGDSDQRNLEKCDQIEEFTSTNNLIDHVRFETRSNHLNLVFVQGDVRTDDERKKEENQNLLRKSDIVMQNFIAVETSKPDNFEVKENSSANPGDKSSGSCHKLKALSRSSNRINITKNEKNGSIDCLNRSVDSADISPSSVNEGPCSKKLDSTNIVVNDMVNVKRNEANGECKKKNESNSNISTNEAQTIGVNSILTSSRETLVSTNLLKSKRITSGILDNEQKELFVSQDIKKKNISEKNEIQKVSRDFLEENSDEITNPHELEKSILSQPHTEMVSTSDTRPKGKCIEVAAKNITFKAKDMNDGMLDINCTYETHNVRVQSQQKSNKINETDLYCSNSQNNTAESSASLSNDLKIDNFCIENKKNNSENVECREELSTYLHKKDTKLNRSVNRMESDVVNNAMHFKYFNDVADQVQPPLMLTESTNRGVDSNKKIIFEAKQSHIDKGSSTEEFDSMLKKKMVKTMASESIASDDDTAKAVSKVAHNNSVLGQQKEKTFTQKNNISDMKNKGRKLNVDIYTKSQVSQCTNNNKPLSFRKKKINDLSSALKLWSEGSHSKNKTYSSFKNLQSPGCSYGRQIYDLDYGDKKEIGPIVTSTSGNKSESLQEYSVHNKHKINAQCLARYRNAKRTKRRYIRFPYESCLIAPDGTINVGELVIGGSSHGGNDTSDKDNCNGVSNSCKKPVAVTISLGCETHEPEDHTVLYSKNSDHFLERKKNLLFSNNIVLDCNNECSNTLDCSSHSKSDLKKKRKHIMPPCFSRLHVKMALPEDKKLAENAKEKTENVDDKDKDYGVMAAALLNQLPKGGVIKDSDMQNAIGVIQNECNRIHQNEISGCNLGPQNGLICENSVGLLSQDPFKDRQSTFTEALVSQSSKENSLNVCFEHKDNNTSGHIYDTTDNLSVTNINQTEACNNIKIELDNCTNNSMTINSSENFKEATDMGISEINRDSLSDKSNILQFEDSSEISPTKLGAKSDSSNNENVSNSQQSNVKCTSGSKTPTVDLIEINTLCNSDPIVEDVNNCTNLLVSNQILQENVSSIAMPQVNVKRKKLSLASNKIKRCRNVLNSQNQGNRKIKEDLTYKMVTCYEGENSIKTKSKGVSLPLEQNRLLPVELKLNVVSDSSNFSVKKLNIRDELKEKEKSVIKRHSLMCNSTPVDTSSNVDSNEVKQGECLMDKSIPFSVTHEREAANCLVTKLPPVLIEGQDSDKFEHGVMTAAKPEQESKSDEKLISNICEDTFGRFREENLEHEEQNLSKNILEIRKVVCDLVEDMITNIVNVMSGDGKPEYISGGDWKVNTDKSKPALLLNHNKTHHRSNYDPQSDICSDPPNKKKEEHHSITDVIIESITSCPVASENDDYSLSGNNIEAGSTNSANTKKYNLRGSNINTGASDGQQETYNTYASNLKNNDSSISISKKDMNPMVSLEMLDLKTIHSLMDKNSLSACWIPETFHNYLLNKRHKVRLKKKQYRYVAIFKRQKVSTKSYLKVLSNLRTNNVNSVRKKMSPLNREIKTKVIKSVVDYKTSYDSDFEDSKTTDSYSVSSSSRNDYLKIQLQGKKHVHTHGVKNYTYLRFDYVKKKPETSVINLESQERSWEATFKDKKGTDADFGEVHLERNIEYETKNVYPPQSSQICADSVVSSLEPVVRKPVSLTQFIEQGNKGGKEKEEEKKLPRNLPVENKIRNQDKVHYEEEVIFESDIHQHYFLPKNVPIENESSRQCDVSNLESDCVFELNEEPVTNDNFDVDMVLMNKLIDRRKERHVIADGQVSNSKTSQKYLDPNFDDSVQTRHLCRKQDNAASISLTHFGHDVNSDNFTSNNTSAEEVSDSHQHCEQVTDLIFRSATVEKFAPKLNLELKNNDVPTKSLGPGIESVKQRLDYYEVKPNEDIVEDNNPEEDEGRLSSRDVDIKRQIEELPDSSKSTAAGSLNETQIGGEFCSPGPYKPSRITAVLSPNSDQAKRKSFSDKAEVISSTHYKHTSYKFRLKSLMDDFLKGLKNGVIRIEMDEIIEFSCSTQEYGEKRSLA</sequence>
<feature type="compositionally biased region" description="Polar residues" evidence="1">
    <location>
        <begin position="1737"/>
        <end position="1749"/>
    </location>
</feature>
<feature type="region of interest" description="Disordered" evidence="1">
    <location>
        <begin position="35"/>
        <end position="94"/>
    </location>
</feature>
<feature type="region of interest" description="Disordered" evidence="1">
    <location>
        <begin position="913"/>
        <end position="932"/>
    </location>
</feature>